<evidence type="ECO:0000313" key="2">
    <source>
        <dbReference type="Proteomes" id="UP001254488"/>
    </source>
</evidence>
<gene>
    <name evidence="1" type="ORF">RM538_13325</name>
</gene>
<feature type="non-terminal residue" evidence="1">
    <location>
        <position position="1528"/>
    </location>
</feature>
<dbReference type="RefSeq" id="WP_311333931.1">
    <property type="nucleotide sequence ID" value="NZ_JAVRHZ010000013.1"/>
</dbReference>
<proteinExistence type="predicted"/>
<name>A0ABU2YFM2_9FLAO</name>
<dbReference type="EMBL" id="JAVRHZ010000013">
    <property type="protein sequence ID" value="MDT0556985.1"/>
    <property type="molecule type" value="Genomic_DNA"/>
</dbReference>
<dbReference type="Pfam" id="PF13585">
    <property type="entry name" value="CHU_C"/>
    <property type="match status" value="1"/>
</dbReference>
<evidence type="ECO:0000313" key="1">
    <source>
        <dbReference type="EMBL" id="MDT0556985.1"/>
    </source>
</evidence>
<dbReference type="NCBIfam" id="TIGR04131">
    <property type="entry name" value="Bac_Flav_CTERM"/>
    <property type="match status" value="1"/>
</dbReference>
<sequence>PSPLIICDDGSGMSCDTNTPNDGFGTFRLDDATLDITGGDPDLTVTYFGTRINAQNNQLPLPVDVGTGDVLYCNDNAYNDIPVTDVLDPLFGTGGVWARVDSATNNCFEIVPLSLIVRDLPEINTPSGPLRVCDDAVADGITTGIDLTQVELEVLGVLSPDEYDVYYYEDQLDAMLDGDAALASQPNPTFPRAIGMPDNFENASTPQTIYVLVVGNTMSTMPNNGTTGCYSIVSFELIVDPLPADNGPFELFECDQEFQDGVPTEMAFFDLTQLEAGAITNPNDVVTWFVNDPDGVSPNQILTPDNYENIATPQTVFGLVTTEFGCTQSFTVTLRVLPNPDANAPDPIEICDGDVIAGDMDPDDGIGFFDLTQRDAQIIGTATDVTLLYFETLQDAIDNVPGTELISPYENTTPDTQVVFARLTQDSPPATLACYSIVPLTLTVIPLPDQPDSSFQDPLRACDDDGDGTAEFDLTAQDTAVIGSQDPLDFVTPITYYTSLADAQIPDNEIDPALAMAYPSNTGQTIWVRLENSTTGCARVSSFMLEIDTPSAIGVGDDLFACDVDNGVDAPDGVGVFDLTVNEGLINQGDFTLNFVYYASAADQAADNPIPALEVESYENIVSPQQEIFVDVVNAQGCTAQTSFFINVETNPAAVSPMPIVACDENNDGIFDMFDLEDPDLITEIENGETDVVTSFYVSVVDAQTGDPLDVLPSPYENIVPFNQTIYARVERTVPPGVNPCYTIVAVALEVAQLPNEPTSDFQDPLSVCDDGDGSVFFDLSLNTAPILDAQDDPSIITVGYYPTEADAMAEPPTNEIMPDDAYESSGETVWVRVENTTTGCFRILNFELIVEPLPVLGTAPFELLACDDEVNGSTPDDGLATFDLTTANTTITDGNTSYAVFYYTSLANQAADNPISDPTSYQNLDAMGNIENPQDIFVTVQTAFGCEVETTLTLEVLPNPAAMTPDPFEICDGEGGPLDTNTSDGVSFFDLTTLDATIIAGQPNVNVLYYESLVLAEEAVVGTEIQNPTEYQNTTPEEQVIYARVTRDVPPARLGCFTIVEVVLRVNPLPDDSGIISDLIICELIFDGVATFNLDEKDEEALNGQDPSIFDVQYFLDQPNAEVGSSPIINSDSFSNTVNPQEIFVGILNTDTGCYIGGLQSFFIEVRQDAVANQPTEPFVICDNEGDPRDGFASFNLNDTSNEDVEALNAIILGSQSDLDFTITYHETLESAEAGSPSISFPYTNVINPQRIHIRVTHTTGCFATSSMILQVDPSPEVVLEESYRICVDADGNLIPEEDGDPSPPTIDTGLDPSQYTFAWEIDGELQVGEINPFIVAQVAGVYTVTVADSINGCETTAETTVFMSSPPITFDAIVTSGAFASNHIIEATAEGEGTYEFQLDDGPFQDSGIFEDVTPGSHIVTIRDINGCGSVEVVVSVIDYPRFVTPNQDGFNDSWNIIGIGQADPTAKIYIFDRYGKLLKQISPLSNGWNGVYNGSPLPSSDYWFLVEYTEDETRKQFRGHFTLKR</sequence>
<dbReference type="InterPro" id="IPR026341">
    <property type="entry name" value="T9SS_type_B"/>
</dbReference>
<dbReference type="Proteomes" id="UP001254488">
    <property type="component" value="Unassembled WGS sequence"/>
</dbReference>
<reference evidence="1 2" key="1">
    <citation type="submission" date="2023-09" db="EMBL/GenBank/DDBJ databases">
        <authorList>
            <person name="Rey-Velasco X."/>
        </authorList>
    </citation>
    <scope>NUCLEOTIDE SEQUENCE [LARGE SCALE GENOMIC DNA]</scope>
    <source>
        <strain evidence="1 2">W242</strain>
    </source>
</reference>
<feature type="non-terminal residue" evidence="1">
    <location>
        <position position="1"/>
    </location>
</feature>
<comment type="caution">
    <text evidence="1">The sequence shown here is derived from an EMBL/GenBank/DDBJ whole genome shotgun (WGS) entry which is preliminary data.</text>
</comment>
<organism evidence="1 2">
    <name type="scientific">Patiriisocius hiemis</name>
    <dbReference type="NCBI Taxonomy" id="3075604"/>
    <lineage>
        <taxon>Bacteria</taxon>
        <taxon>Pseudomonadati</taxon>
        <taxon>Bacteroidota</taxon>
        <taxon>Flavobacteriia</taxon>
        <taxon>Flavobacteriales</taxon>
        <taxon>Flavobacteriaceae</taxon>
        <taxon>Patiriisocius</taxon>
    </lineage>
</organism>
<protein>
    <submittedName>
        <fullName evidence="1">T9SS type B sorting domain-containing protein</fullName>
    </submittedName>
</protein>
<keyword evidence="2" id="KW-1185">Reference proteome</keyword>
<accession>A0ABU2YFM2</accession>